<dbReference type="GO" id="GO:0004822">
    <property type="term" value="F:isoleucine-tRNA ligase activity"/>
    <property type="evidence" value="ECO:0007669"/>
    <property type="project" value="UniProtKB-UniRule"/>
</dbReference>
<dbReference type="CDD" id="cd00818">
    <property type="entry name" value="IleRS_core"/>
    <property type="match status" value="1"/>
</dbReference>
<evidence type="ECO:0000256" key="9">
    <source>
        <dbReference type="ARBA" id="ARBA00023146"/>
    </source>
</evidence>
<feature type="domain" description="Methionyl/Valyl/Leucyl/Isoleucyl-tRNA synthetase anticodon-binding" evidence="15">
    <location>
        <begin position="676"/>
        <end position="830"/>
    </location>
</feature>
<keyword evidence="9 12" id="KW-0030">Aminoacyl-tRNA synthetase</keyword>
<comment type="function">
    <text evidence="10 12">Catalyzes the attachment of isoleucine to tRNA(Ile). As IleRS can inadvertently accommodate and process structurally similar amino acids such as valine, to avoid such errors it has two additional distinct tRNA(Ile)-dependent editing activities. One activity is designated as 'pretransfer' editing and involves the hydrolysis of activated Val-AMP. The other activity is designated 'posttransfer' editing and involves deacylation of mischarged Val-tRNA(Ile).</text>
</comment>
<dbReference type="Gene3D" id="1.10.10.830">
    <property type="entry name" value="Ile-tRNA synthetase CP2 domain-like"/>
    <property type="match status" value="1"/>
</dbReference>
<evidence type="ECO:0000256" key="4">
    <source>
        <dbReference type="ARBA" id="ARBA00022490"/>
    </source>
</evidence>
<keyword evidence="8 12" id="KW-0648">Protein biosynthesis</keyword>
<dbReference type="SUPFAM" id="SSF47323">
    <property type="entry name" value="Anticodon-binding domain of a subclass of class I aminoacyl-tRNA synthetases"/>
    <property type="match status" value="1"/>
</dbReference>
<evidence type="ECO:0000256" key="2">
    <source>
        <dbReference type="ARBA" id="ARBA00006887"/>
    </source>
</evidence>
<dbReference type="InterPro" id="IPR014729">
    <property type="entry name" value="Rossmann-like_a/b/a_fold"/>
</dbReference>
<dbReference type="Gene3D" id="3.90.740.10">
    <property type="entry name" value="Valyl/Leucyl/Isoleucyl-tRNA synthetase, editing domain"/>
    <property type="match status" value="1"/>
</dbReference>
<feature type="binding site" evidence="12">
    <location>
        <position position="888"/>
    </location>
    <ligand>
        <name>Zn(2+)</name>
        <dbReference type="ChEBI" id="CHEBI:29105"/>
    </ligand>
</feature>
<dbReference type="InterPro" id="IPR002300">
    <property type="entry name" value="aa-tRNA-synth_Ia"/>
</dbReference>
<dbReference type="GO" id="GO:0000049">
    <property type="term" value="F:tRNA binding"/>
    <property type="evidence" value="ECO:0007669"/>
    <property type="project" value="InterPro"/>
</dbReference>
<dbReference type="FunFam" id="3.40.50.620:FF:000152">
    <property type="entry name" value="Isoleucine--tRNA ligase"/>
    <property type="match status" value="1"/>
</dbReference>
<keyword evidence="4 12" id="KW-0963">Cytoplasm</keyword>
<dbReference type="InterPro" id="IPR009080">
    <property type="entry name" value="tRNAsynth_Ia_anticodon-bd"/>
</dbReference>
<dbReference type="PANTHER" id="PTHR42765:SF1">
    <property type="entry name" value="ISOLEUCINE--TRNA LIGASE, MITOCHONDRIAL"/>
    <property type="match status" value="1"/>
</dbReference>
<proteinExistence type="inferred from homology"/>
<dbReference type="RefSeq" id="WP_113881878.1">
    <property type="nucleotide sequence ID" value="NZ_QNSF01000003.1"/>
</dbReference>
<reference evidence="16 17" key="1">
    <citation type="submission" date="2018-06" db="EMBL/GenBank/DDBJ databases">
        <title>Freshwater and sediment microbial communities from various areas in North America, analyzing microbe dynamics in response to fracking.</title>
        <authorList>
            <person name="Lamendella R."/>
        </authorList>
    </citation>
    <scope>NUCLEOTIDE SEQUENCE [LARGE SCALE GENOMIC DNA]</scope>
    <source>
        <strain evidence="16 17">14_TX</strain>
    </source>
</reference>
<evidence type="ECO:0000313" key="17">
    <source>
        <dbReference type="Proteomes" id="UP000252731"/>
    </source>
</evidence>
<keyword evidence="6 12" id="KW-0547">Nucleotide-binding</keyword>
<gene>
    <name evidence="12" type="primary">ileS</name>
    <name evidence="16" type="ORF">DFO70_103204</name>
</gene>
<keyword evidence="17" id="KW-1185">Reference proteome</keyword>
<evidence type="ECO:0000256" key="10">
    <source>
        <dbReference type="ARBA" id="ARBA00025217"/>
    </source>
</evidence>
<comment type="subcellular location">
    <subcellularLocation>
        <location evidence="1 12">Cytoplasm</location>
    </subcellularLocation>
</comment>
<feature type="binding site" evidence="12">
    <location>
        <position position="908"/>
    </location>
    <ligand>
        <name>Zn(2+)</name>
        <dbReference type="ChEBI" id="CHEBI:29105"/>
    </ligand>
</feature>
<evidence type="ECO:0000313" key="16">
    <source>
        <dbReference type="EMBL" id="RBP95167.1"/>
    </source>
</evidence>
<dbReference type="CDD" id="cd07960">
    <property type="entry name" value="Anticodon_Ia_Ile_BEm"/>
    <property type="match status" value="1"/>
</dbReference>
<organism evidence="16 17">
    <name type="scientific">Cytobacillus firmus</name>
    <name type="common">Bacillus firmus</name>
    <dbReference type="NCBI Taxonomy" id="1399"/>
    <lineage>
        <taxon>Bacteria</taxon>
        <taxon>Bacillati</taxon>
        <taxon>Bacillota</taxon>
        <taxon>Bacilli</taxon>
        <taxon>Bacillales</taxon>
        <taxon>Bacillaceae</taxon>
        <taxon>Cytobacillus</taxon>
    </lineage>
</organism>
<dbReference type="PROSITE" id="PS00178">
    <property type="entry name" value="AA_TRNA_LIGASE_I"/>
    <property type="match status" value="1"/>
</dbReference>
<name>A0A366K1N7_CYTFI</name>
<dbReference type="GO" id="GO:0005829">
    <property type="term" value="C:cytosol"/>
    <property type="evidence" value="ECO:0007669"/>
    <property type="project" value="TreeGrafter"/>
</dbReference>
<evidence type="ECO:0000259" key="14">
    <source>
        <dbReference type="Pfam" id="PF06827"/>
    </source>
</evidence>
<keyword evidence="5 12" id="KW-0436">Ligase</keyword>
<dbReference type="InterPro" id="IPR009008">
    <property type="entry name" value="Val/Leu/Ile-tRNA-synth_edit"/>
</dbReference>
<dbReference type="GO" id="GO:0002161">
    <property type="term" value="F:aminoacyl-tRNA deacylase activity"/>
    <property type="evidence" value="ECO:0007669"/>
    <property type="project" value="InterPro"/>
</dbReference>
<keyword evidence="7 12" id="KW-0067">ATP-binding</keyword>
<feature type="domain" description="Zinc finger FPG/IleRS-type" evidence="14">
    <location>
        <begin position="885"/>
        <end position="914"/>
    </location>
</feature>
<dbReference type="NCBIfam" id="TIGR00392">
    <property type="entry name" value="ileS"/>
    <property type="match status" value="1"/>
</dbReference>
<protein>
    <recommendedName>
        <fullName evidence="12">Isoleucine--tRNA ligase</fullName>
        <ecNumber evidence="12">6.1.1.5</ecNumber>
    </recommendedName>
    <alternativeName>
        <fullName evidence="12">Isoleucyl-tRNA synthetase</fullName>
        <shortName evidence="12">IleRS</shortName>
    </alternativeName>
</protein>
<keyword evidence="12" id="KW-0862">Zinc</keyword>
<dbReference type="GO" id="GO:0006428">
    <property type="term" value="P:isoleucyl-tRNA aminoacylation"/>
    <property type="evidence" value="ECO:0007669"/>
    <property type="project" value="UniProtKB-UniRule"/>
</dbReference>
<evidence type="ECO:0000259" key="13">
    <source>
        <dbReference type="Pfam" id="PF00133"/>
    </source>
</evidence>
<feature type="binding site" evidence="12">
    <location>
        <position position="911"/>
    </location>
    <ligand>
        <name>Zn(2+)</name>
        <dbReference type="ChEBI" id="CHEBI:29105"/>
    </ligand>
</feature>
<dbReference type="SUPFAM" id="SSF50677">
    <property type="entry name" value="ValRS/IleRS/LeuRS editing domain"/>
    <property type="match status" value="1"/>
</dbReference>
<dbReference type="EMBL" id="QNSF01000003">
    <property type="protein sequence ID" value="RBP95167.1"/>
    <property type="molecule type" value="Genomic_DNA"/>
</dbReference>
<comment type="subunit">
    <text evidence="3 12">Monomer.</text>
</comment>
<sequence>MDYKDSLLMPKTEFPMRGNLPKREPEIQAKWEEMNIYEKVQERTKGRPMFVLHDGPPYANGDIHIGHALNKILKDFIVRSKSMTGYNAPYVPGWDTHGLPIEQALTNKGVKRKEMSVAEFRRLCEEYAYEQIDSQRGQFKRLGVRGDWENPYITLKPEYEAQQIKVFGEMAKKGYIYKGKKPVYWSPSSESALAEAEIEYKDKRSPSIYVAFKVKDGRNVLDQDTHIVIWTTTPWTIPANLGISIHPDLTYSVVEANSKKFMVAEDLLASVAKEFEWENYKVVQSVKGTDLENVVAEHPLYGRDSLVMLGEHVTTDAGTGCVHTAPGHGEDDFHVGMKYGLDVLCPVDDKGNMTSEAPGFEGLFYDAANKPITEKLEEAGALLKLTFITHSYPHDWRTKKPVIFRATAQWFASIKDFRNELLEAVKETNWYPAWGETRLFNMVRDRGDWCISRQRVWGVPIPVFYAENGEEIITDETIEHVSNLFREHGSNIWFEREAKELLPEGFTHPGSPNGQFTKETDIMDVWFDSGSSHQAVLLERDDLQRPADLYLEGSDQYRGWFNSSLSTSVAVTGKAPYKGVLSHGFTLDGEGRKMSKSIGNVVVPAKVMNQLGADILRLWVASVDYQADVRVSDAILKQVAEVYRKIRNTFRFLLGNLDDFNPATDSVSFENLREVDQFMLVKLNKLIKNVRESYDRYEFASIYHAVNNFCTLDLSAFYLDFAKDVLYIEAKDNAERRAIQTVLYESLIALTKLVAPILSHTSDEVWSFIPNVKEVSVQLTDMPEYQELPNAKQLEVKWTAFMKLRNDVLKALEEARNEKVIGKSLTAKITLYVNDQAKSLLDSIQENLQQIFIVSGFEIAGSLSDAPENAVKFENTAIVVSKAEGETCDRCWTVTPEVGQTEGYDTLCPRCAEVVKNNYSHLA</sequence>
<dbReference type="SUPFAM" id="SSF52374">
    <property type="entry name" value="Nucleotidylyl transferase"/>
    <property type="match status" value="1"/>
</dbReference>
<evidence type="ECO:0000259" key="15">
    <source>
        <dbReference type="Pfam" id="PF08264"/>
    </source>
</evidence>
<dbReference type="Pfam" id="PF06827">
    <property type="entry name" value="zf-FPG_IleRS"/>
    <property type="match status" value="1"/>
</dbReference>
<evidence type="ECO:0000256" key="8">
    <source>
        <dbReference type="ARBA" id="ARBA00022917"/>
    </source>
</evidence>
<evidence type="ECO:0000256" key="7">
    <source>
        <dbReference type="ARBA" id="ARBA00022840"/>
    </source>
</evidence>
<comment type="similarity">
    <text evidence="2 12">Belongs to the class-I aminoacyl-tRNA synthetase family. IleS type 1 subfamily.</text>
</comment>
<dbReference type="OrthoDB" id="9810365at2"/>
<evidence type="ECO:0000256" key="12">
    <source>
        <dbReference type="HAMAP-Rule" id="MF_02002"/>
    </source>
</evidence>
<dbReference type="Proteomes" id="UP000252731">
    <property type="component" value="Unassembled WGS sequence"/>
</dbReference>
<dbReference type="EC" id="6.1.1.5" evidence="12"/>
<dbReference type="FunFam" id="1.10.10.830:FF:000001">
    <property type="entry name" value="Isoleucine--tRNA ligase"/>
    <property type="match status" value="1"/>
</dbReference>
<dbReference type="InterPro" id="IPR023585">
    <property type="entry name" value="Ile-tRNA-ligase_type1"/>
</dbReference>
<feature type="short sequence motif" description="'KMSKS' region" evidence="12">
    <location>
        <begin position="593"/>
        <end position="597"/>
    </location>
</feature>
<dbReference type="InterPro" id="IPR001412">
    <property type="entry name" value="aa-tRNA-synth_I_CS"/>
</dbReference>
<comment type="caution">
    <text evidence="16">The sequence shown here is derived from an EMBL/GenBank/DDBJ whole genome shotgun (WGS) entry which is preliminary data.</text>
</comment>
<dbReference type="Pfam" id="PF00133">
    <property type="entry name" value="tRNA-synt_1"/>
    <property type="match status" value="1"/>
</dbReference>
<dbReference type="AlphaFoldDB" id="A0A366K1N7"/>
<keyword evidence="12" id="KW-0479">Metal-binding</keyword>
<dbReference type="InterPro" id="IPR013155">
    <property type="entry name" value="M/V/L/I-tRNA-synth_anticd-bd"/>
</dbReference>
<feature type="binding site" evidence="12">
    <location>
        <position position="552"/>
    </location>
    <ligand>
        <name>L-isoleucyl-5'-AMP</name>
        <dbReference type="ChEBI" id="CHEBI:178002"/>
    </ligand>
</feature>
<evidence type="ECO:0000256" key="3">
    <source>
        <dbReference type="ARBA" id="ARBA00011245"/>
    </source>
</evidence>
<dbReference type="Gene3D" id="1.10.730.20">
    <property type="match status" value="1"/>
</dbReference>
<dbReference type="FunFam" id="1.10.730.20:FF:000001">
    <property type="entry name" value="Isoleucine--tRNA ligase"/>
    <property type="match status" value="1"/>
</dbReference>
<dbReference type="InterPro" id="IPR010663">
    <property type="entry name" value="Znf_FPG/IleRS"/>
</dbReference>
<feature type="binding site" evidence="12">
    <location>
        <position position="596"/>
    </location>
    <ligand>
        <name>ATP</name>
        <dbReference type="ChEBI" id="CHEBI:30616"/>
    </ligand>
</feature>
<dbReference type="GO" id="GO:0008270">
    <property type="term" value="F:zinc ion binding"/>
    <property type="evidence" value="ECO:0007669"/>
    <property type="project" value="UniProtKB-UniRule"/>
</dbReference>
<dbReference type="HAMAP" id="MF_02002">
    <property type="entry name" value="Ile_tRNA_synth_type1"/>
    <property type="match status" value="1"/>
</dbReference>
<feature type="short sequence motif" description="'HIGH' region" evidence="12">
    <location>
        <begin position="57"/>
        <end position="67"/>
    </location>
</feature>
<evidence type="ECO:0000256" key="11">
    <source>
        <dbReference type="ARBA" id="ARBA00048359"/>
    </source>
</evidence>
<comment type="domain">
    <text evidence="12">IleRS has two distinct active sites: one for aminoacylation and one for editing. The misactivated valine is translocated from the active site to the editing site, which sterically excludes the correctly activated isoleucine. The single editing site contains two valyl binding pockets, one specific for each substrate (Val-AMP or Val-tRNA(Ile)).</text>
</comment>
<comment type="catalytic activity">
    <reaction evidence="11 12">
        <text>tRNA(Ile) + L-isoleucine + ATP = L-isoleucyl-tRNA(Ile) + AMP + diphosphate</text>
        <dbReference type="Rhea" id="RHEA:11060"/>
        <dbReference type="Rhea" id="RHEA-COMP:9666"/>
        <dbReference type="Rhea" id="RHEA-COMP:9695"/>
        <dbReference type="ChEBI" id="CHEBI:30616"/>
        <dbReference type="ChEBI" id="CHEBI:33019"/>
        <dbReference type="ChEBI" id="CHEBI:58045"/>
        <dbReference type="ChEBI" id="CHEBI:78442"/>
        <dbReference type="ChEBI" id="CHEBI:78528"/>
        <dbReference type="ChEBI" id="CHEBI:456215"/>
        <dbReference type="EC" id="6.1.1.5"/>
    </reaction>
</comment>
<dbReference type="InterPro" id="IPR002301">
    <property type="entry name" value="Ile-tRNA-ligase"/>
</dbReference>
<dbReference type="Gene3D" id="3.40.50.620">
    <property type="entry name" value="HUPs"/>
    <property type="match status" value="2"/>
</dbReference>
<dbReference type="InterPro" id="IPR050081">
    <property type="entry name" value="Ile-tRNA_ligase"/>
</dbReference>
<feature type="binding site" evidence="12">
    <location>
        <position position="891"/>
    </location>
    <ligand>
        <name>Zn(2+)</name>
        <dbReference type="ChEBI" id="CHEBI:29105"/>
    </ligand>
</feature>
<dbReference type="STRING" id="1399.VL14_00545"/>
<dbReference type="InterPro" id="IPR033708">
    <property type="entry name" value="Anticodon_Ile_BEm"/>
</dbReference>
<dbReference type="PANTHER" id="PTHR42765">
    <property type="entry name" value="SOLEUCYL-TRNA SYNTHETASE"/>
    <property type="match status" value="1"/>
</dbReference>
<evidence type="ECO:0000256" key="6">
    <source>
        <dbReference type="ARBA" id="ARBA00022741"/>
    </source>
</evidence>
<accession>A0A366K1N7</accession>
<feature type="domain" description="Aminoacyl-tRNA synthetase class Ia" evidence="13">
    <location>
        <begin position="27"/>
        <end position="632"/>
    </location>
</feature>
<dbReference type="Pfam" id="PF08264">
    <property type="entry name" value="Anticodon_1"/>
    <property type="match status" value="1"/>
</dbReference>
<evidence type="ECO:0000256" key="5">
    <source>
        <dbReference type="ARBA" id="ARBA00022598"/>
    </source>
</evidence>
<comment type="cofactor">
    <cofactor evidence="12">
        <name>Zn(2+)</name>
        <dbReference type="ChEBI" id="CHEBI:29105"/>
    </cofactor>
    <text evidence="12">Binds 1 zinc ion per subunit.</text>
</comment>
<dbReference type="FunFam" id="3.90.740.10:FF:000006">
    <property type="entry name" value="Isoleucine--tRNA ligase"/>
    <property type="match status" value="1"/>
</dbReference>
<dbReference type="PRINTS" id="PR00984">
    <property type="entry name" value="TRNASYNTHILE"/>
</dbReference>
<evidence type="ECO:0000256" key="1">
    <source>
        <dbReference type="ARBA" id="ARBA00004496"/>
    </source>
</evidence>
<dbReference type="GO" id="GO:0005524">
    <property type="term" value="F:ATP binding"/>
    <property type="evidence" value="ECO:0007669"/>
    <property type="project" value="UniProtKB-UniRule"/>
</dbReference>